<dbReference type="EMBL" id="GG739000">
    <property type="protein sequence ID" value="EFC35865.1"/>
    <property type="molecule type" value="Genomic_DNA"/>
</dbReference>
<feature type="region of interest" description="Disordered" evidence="1">
    <location>
        <begin position="56"/>
        <end position="115"/>
    </location>
</feature>
<feature type="compositionally biased region" description="Acidic residues" evidence="1">
    <location>
        <begin position="97"/>
        <end position="115"/>
    </location>
</feature>
<organism evidence="3">
    <name type="scientific">Naegleria gruberi</name>
    <name type="common">Amoeba</name>
    <dbReference type="NCBI Taxonomy" id="5762"/>
    <lineage>
        <taxon>Eukaryota</taxon>
        <taxon>Discoba</taxon>
        <taxon>Heterolobosea</taxon>
        <taxon>Tetramitia</taxon>
        <taxon>Eutetramitia</taxon>
        <taxon>Vahlkampfiidae</taxon>
        <taxon>Naegleria</taxon>
    </lineage>
</organism>
<evidence type="ECO:0000256" key="1">
    <source>
        <dbReference type="SAM" id="MobiDB-lite"/>
    </source>
</evidence>
<protein>
    <submittedName>
        <fullName evidence="2">Predicted protein</fullName>
    </submittedName>
</protein>
<gene>
    <name evidence="2" type="ORF">NAEGRDRAFT_76475</name>
</gene>
<evidence type="ECO:0000313" key="2">
    <source>
        <dbReference type="EMBL" id="EFC35865.1"/>
    </source>
</evidence>
<dbReference type="InParanoid" id="D2W4Y7"/>
<name>D2W4Y7_NAEGR</name>
<reference evidence="2 3" key="1">
    <citation type="journal article" date="2010" name="Cell">
        <title>The genome of Naegleria gruberi illuminates early eukaryotic versatility.</title>
        <authorList>
            <person name="Fritz-Laylin L.K."/>
            <person name="Prochnik S.E."/>
            <person name="Ginger M.L."/>
            <person name="Dacks J.B."/>
            <person name="Carpenter M.L."/>
            <person name="Field M.C."/>
            <person name="Kuo A."/>
            <person name="Paredez A."/>
            <person name="Chapman J."/>
            <person name="Pham J."/>
            <person name="Shu S."/>
            <person name="Neupane R."/>
            <person name="Cipriano M."/>
            <person name="Mancuso J."/>
            <person name="Tu H."/>
            <person name="Salamov A."/>
            <person name="Lindquist E."/>
            <person name="Shapiro H."/>
            <person name="Lucas S."/>
            <person name="Grigoriev I.V."/>
            <person name="Cande W.Z."/>
            <person name="Fulton C."/>
            <person name="Rokhsar D.S."/>
            <person name="Dawson S.C."/>
        </authorList>
    </citation>
    <scope>NUCLEOTIDE SEQUENCE [LARGE SCALE GENOMIC DNA]</scope>
    <source>
        <strain evidence="2 3">NEG-M</strain>
    </source>
</reference>
<proteinExistence type="predicted"/>
<dbReference type="RefSeq" id="XP_002668609.1">
    <property type="nucleotide sequence ID" value="XM_002668563.1"/>
</dbReference>
<sequence>MHVCSTYFEKSITKLNQDERKLLFKIIFDAMGWKISKHKNKLSKYRGVFRTIASNLKKKKGAKQNESVKKKKTELEETISKKRKEREENNDSGSSSCEEETIEEDSTDDMSDDEC</sequence>
<feature type="compositionally biased region" description="Basic and acidic residues" evidence="1">
    <location>
        <begin position="73"/>
        <end position="89"/>
    </location>
</feature>
<dbReference type="GeneID" id="8860655"/>
<evidence type="ECO:0000313" key="3">
    <source>
        <dbReference type="Proteomes" id="UP000006671"/>
    </source>
</evidence>
<keyword evidence="3" id="KW-1185">Reference proteome</keyword>
<dbReference type="Proteomes" id="UP000006671">
    <property type="component" value="Unassembled WGS sequence"/>
</dbReference>
<accession>D2W4Y7</accession>
<dbReference type="KEGG" id="ngr:NAEGRDRAFT_76475"/>
<dbReference type="VEuPathDB" id="AmoebaDB:NAEGRDRAFT_76475"/>
<dbReference type="AlphaFoldDB" id="D2W4Y7"/>